<dbReference type="InterPro" id="IPR029044">
    <property type="entry name" value="Nucleotide-diphossugar_trans"/>
</dbReference>
<feature type="compositionally biased region" description="Basic and acidic residues" evidence="5">
    <location>
        <begin position="518"/>
        <end position="528"/>
    </location>
</feature>
<evidence type="ECO:0000259" key="7">
    <source>
        <dbReference type="Pfam" id="PF19320"/>
    </source>
</evidence>
<dbReference type="Pfam" id="PF19320">
    <property type="entry name" value="GlfT2_domain3"/>
    <property type="match status" value="1"/>
</dbReference>
<gene>
    <name evidence="8" type="ORF">GCM10023195_70410</name>
</gene>
<reference evidence="9" key="1">
    <citation type="journal article" date="2019" name="Int. J. Syst. Evol. Microbiol.">
        <title>The Global Catalogue of Microorganisms (GCM) 10K type strain sequencing project: providing services to taxonomists for standard genome sequencing and annotation.</title>
        <authorList>
            <consortium name="The Broad Institute Genomics Platform"/>
            <consortium name="The Broad Institute Genome Sequencing Center for Infectious Disease"/>
            <person name="Wu L."/>
            <person name="Ma J."/>
        </authorList>
    </citation>
    <scope>NUCLEOTIDE SEQUENCE [LARGE SCALE GENOMIC DNA]</scope>
    <source>
        <strain evidence="9">JCM 17938</strain>
    </source>
</reference>
<dbReference type="PANTHER" id="PTHR43179:SF12">
    <property type="entry name" value="GALACTOFURANOSYLTRANSFERASE GLFT2"/>
    <property type="match status" value="1"/>
</dbReference>
<protein>
    <submittedName>
        <fullName evidence="8">Glycosyltransferase</fullName>
    </submittedName>
</protein>
<dbReference type="Pfam" id="PF17994">
    <property type="entry name" value="Glft2_N"/>
    <property type="match status" value="1"/>
</dbReference>
<keyword evidence="3" id="KW-0328">Glycosyltransferase</keyword>
<dbReference type="InterPro" id="IPR045699">
    <property type="entry name" value="GlfT2_C"/>
</dbReference>
<feature type="region of interest" description="Disordered" evidence="5">
    <location>
        <begin position="505"/>
        <end position="528"/>
    </location>
</feature>
<proteinExistence type="inferred from homology"/>
<dbReference type="Proteomes" id="UP001500212">
    <property type="component" value="Unassembled WGS sequence"/>
</dbReference>
<dbReference type="RefSeq" id="WP_345364223.1">
    <property type="nucleotide sequence ID" value="NZ_BAABHJ010000031.1"/>
</dbReference>
<accession>A0ABP8TTC1</accession>
<comment type="pathway">
    <text evidence="1">Cell wall biogenesis; cell wall polysaccharide biosynthesis.</text>
</comment>
<name>A0ABP8TTC1_9ACTN</name>
<dbReference type="PANTHER" id="PTHR43179">
    <property type="entry name" value="RHAMNOSYLTRANSFERASE WBBL"/>
    <property type="match status" value="1"/>
</dbReference>
<evidence type="ECO:0000256" key="5">
    <source>
        <dbReference type="SAM" id="MobiDB-lite"/>
    </source>
</evidence>
<dbReference type="Pfam" id="PF13641">
    <property type="entry name" value="Glyco_tranf_2_3"/>
    <property type="match status" value="1"/>
</dbReference>
<comment type="caution">
    <text evidence="8">The sequence shown here is derived from an EMBL/GenBank/DDBJ whole genome shotgun (WGS) entry which is preliminary data.</text>
</comment>
<dbReference type="Gene3D" id="3.90.550.60">
    <property type="match status" value="1"/>
</dbReference>
<feature type="domain" description="Galactofuranosyltransferase GlfT2 N-terminal" evidence="6">
    <location>
        <begin position="47"/>
        <end position="165"/>
    </location>
</feature>
<dbReference type="SUPFAM" id="SSF53448">
    <property type="entry name" value="Nucleotide-diphospho-sugar transferases"/>
    <property type="match status" value="1"/>
</dbReference>
<evidence type="ECO:0000313" key="9">
    <source>
        <dbReference type="Proteomes" id="UP001500212"/>
    </source>
</evidence>
<keyword evidence="4" id="KW-0808">Transferase</keyword>
<evidence type="ECO:0000256" key="1">
    <source>
        <dbReference type="ARBA" id="ARBA00004776"/>
    </source>
</evidence>
<dbReference type="InterPro" id="IPR040492">
    <property type="entry name" value="GlfT2_N"/>
</dbReference>
<sequence length="644" mass="72855">MRVLQRVVLPIQRDPDVVGLYVDGRVVWGREKAGEDGATTRRSTARTGSEARITGRRGLVVPAGRRVSFCTYFNAFPASYWRRWSVVDTITLRLRLRGDAVVNVHRSTGKGLTQRVTRLDVDASTTVTREVELSLKPFIDGGWYWFDIVAGDREAVLDGAEWCADTDRPRGSASIGITTFNRPDFCVEQLVAMGEASDVLEVVDEIFVVDQGTDRVEDHPDFAAAAESLGDRLRLIDQGNIGGSGGFARAMNETLDAGRSDYVLLLDDDVTVEPEGILRAVTFADLARTPTIVGGHMLDIFHRSVLHVFGETIARYRWWMTPAAHTHLGHDLAAHPLRHTPWLHRRVDVDYNAWWMCLIPVDVVRKVGLSLPFFIKWDDIEYGIRAEKAGYPTVSLPGAAVWHVPWHSKDDTLDWQAYFTERNRIITALMYSPYKRGGNMLKESLFITTKHALAMQYSTAELMLLAIEDALRGPEHLHESMTTKLAELRALRAAFPDALAKPDVDEFPKVQRRRPPRRGREPEPPEGRKAMVRAALGGMLRHSRPVDSFPKSHPEVSVPHVDQAWWLLSRYDSALVTSADGTKAAWYQRDPARFRSLLQRATALHARLAYEWPELSRRYRAAIPELTSPERWRETFEAARPEER</sequence>
<feature type="domain" description="Galactofuranosyltransferase-2 C-terminal" evidence="7">
    <location>
        <begin position="440"/>
        <end position="637"/>
    </location>
</feature>
<evidence type="ECO:0000313" key="8">
    <source>
        <dbReference type="EMBL" id="GAA4615903.1"/>
    </source>
</evidence>
<evidence type="ECO:0000256" key="2">
    <source>
        <dbReference type="ARBA" id="ARBA00006739"/>
    </source>
</evidence>
<organism evidence="8 9">
    <name type="scientific">Actinoallomurus liliacearum</name>
    <dbReference type="NCBI Taxonomy" id="1080073"/>
    <lineage>
        <taxon>Bacteria</taxon>
        <taxon>Bacillati</taxon>
        <taxon>Actinomycetota</taxon>
        <taxon>Actinomycetes</taxon>
        <taxon>Streptosporangiales</taxon>
        <taxon>Thermomonosporaceae</taxon>
        <taxon>Actinoallomurus</taxon>
    </lineage>
</organism>
<dbReference type="EMBL" id="BAABHJ010000031">
    <property type="protein sequence ID" value="GAA4615903.1"/>
    <property type="molecule type" value="Genomic_DNA"/>
</dbReference>
<evidence type="ECO:0000256" key="4">
    <source>
        <dbReference type="ARBA" id="ARBA00022679"/>
    </source>
</evidence>
<evidence type="ECO:0000259" key="6">
    <source>
        <dbReference type="Pfam" id="PF17994"/>
    </source>
</evidence>
<keyword evidence="9" id="KW-1185">Reference proteome</keyword>
<evidence type="ECO:0000256" key="3">
    <source>
        <dbReference type="ARBA" id="ARBA00022676"/>
    </source>
</evidence>
<comment type="similarity">
    <text evidence="2">Belongs to the glycosyltransferase 2 family.</text>
</comment>